<keyword evidence="2 7" id="KW-0813">Transport</keyword>
<comment type="subcellular location">
    <subcellularLocation>
        <location evidence="1 7">Cell membrane</location>
        <topology evidence="1 7">Multi-pass membrane protein</topology>
    </subcellularLocation>
</comment>
<evidence type="ECO:0000256" key="4">
    <source>
        <dbReference type="ARBA" id="ARBA00022692"/>
    </source>
</evidence>
<dbReference type="PROSITE" id="PS50928">
    <property type="entry name" value="ABC_TM1"/>
    <property type="match status" value="1"/>
</dbReference>
<feature type="transmembrane region" description="Helical" evidence="7">
    <location>
        <begin position="122"/>
        <end position="143"/>
    </location>
</feature>
<keyword evidence="4 7" id="KW-0812">Transmembrane</keyword>
<dbReference type="AlphaFoldDB" id="A0A931AF75"/>
<dbReference type="EMBL" id="JADOGI010000091">
    <property type="protein sequence ID" value="MBF8189423.1"/>
    <property type="molecule type" value="Genomic_DNA"/>
</dbReference>
<feature type="transmembrane region" description="Helical" evidence="7">
    <location>
        <begin position="164"/>
        <end position="189"/>
    </location>
</feature>
<evidence type="ECO:0000256" key="7">
    <source>
        <dbReference type="RuleBase" id="RU363032"/>
    </source>
</evidence>
<dbReference type="GO" id="GO:0055085">
    <property type="term" value="P:transmembrane transport"/>
    <property type="evidence" value="ECO:0007669"/>
    <property type="project" value="InterPro"/>
</dbReference>
<feature type="transmembrane region" description="Helical" evidence="7">
    <location>
        <begin position="92"/>
        <end position="116"/>
    </location>
</feature>
<dbReference type="PANTHER" id="PTHR43744">
    <property type="entry name" value="ABC TRANSPORTER PERMEASE PROTEIN MG189-RELATED-RELATED"/>
    <property type="match status" value="1"/>
</dbReference>
<evidence type="ECO:0000256" key="1">
    <source>
        <dbReference type="ARBA" id="ARBA00004651"/>
    </source>
</evidence>
<dbReference type="CDD" id="cd06261">
    <property type="entry name" value="TM_PBP2"/>
    <property type="match status" value="1"/>
</dbReference>
<dbReference type="InterPro" id="IPR000515">
    <property type="entry name" value="MetI-like"/>
</dbReference>
<evidence type="ECO:0000256" key="3">
    <source>
        <dbReference type="ARBA" id="ARBA00022475"/>
    </source>
</evidence>
<keyword evidence="6 7" id="KW-0472">Membrane</keyword>
<sequence>MSAVVFVTLYPFVNIVARSLSDEAYIRSGQVNLIPRGFNLTTYQVVASDPVFWTNYRNTVVYTVVATVIAMFMTTCYAYVLSKKHLRGRKVLIWIAVFTMVFSGGLIPNYVLIVGLGLKDSIWAIVLPQAISVFNLLVMKAFFENLPSELEEAAAIDGLNTYGILWRIVLPLSKAVMATMVLFYAVSFWNSWFSAFLYMGKQELFPVTVYLRNLIAGATNAEVAGGAVADLTQTNANIQAVTVVLTVIPILVVYPFVQRFFVSGVMLGAVKG</sequence>
<evidence type="ECO:0000313" key="10">
    <source>
        <dbReference type="Proteomes" id="UP000605361"/>
    </source>
</evidence>
<dbReference type="Proteomes" id="UP000605361">
    <property type="component" value="Unassembled WGS sequence"/>
</dbReference>
<keyword evidence="5 7" id="KW-1133">Transmembrane helix</keyword>
<name>A0A931AF75_9ACTN</name>
<proteinExistence type="inferred from homology"/>
<evidence type="ECO:0000259" key="8">
    <source>
        <dbReference type="PROSITE" id="PS50928"/>
    </source>
</evidence>
<reference evidence="9" key="1">
    <citation type="submission" date="2020-11" db="EMBL/GenBank/DDBJ databases">
        <title>Whole-genome analyses of Nonomuraea sp. K274.</title>
        <authorList>
            <person name="Veyisoglu A."/>
        </authorList>
    </citation>
    <scope>NUCLEOTIDE SEQUENCE</scope>
    <source>
        <strain evidence="9">K274</strain>
    </source>
</reference>
<dbReference type="PANTHER" id="PTHR43744:SF9">
    <property type="entry name" value="POLYGALACTURONAN_RHAMNOGALACTURONAN TRANSPORT SYSTEM PERMEASE PROTEIN YTCP"/>
    <property type="match status" value="1"/>
</dbReference>
<comment type="similarity">
    <text evidence="7">Belongs to the binding-protein-dependent transport system permease family.</text>
</comment>
<dbReference type="GO" id="GO:0005886">
    <property type="term" value="C:plasma membrane"/>
    <property type="evidence" value="ECO:0007669"/>
    <property type="project" value="UniProtKB-SubCell"/>
</dbReference>
<protein>
    <submittedName>
        <fullName evidence="9">Carbohydrate ABC transporter permease</fullName>
    </submittedName>
</protein>
<dbReference type="Pfam" id="PF00528">
    <property type="entry name" value="BPD_transp_1"/>
    <property type="match status" value="1"/>
</dbReference>
<evidence type="ECO:0000256" key="2">
    <source>
        <dbReference type="ARBA" id="ARBA00022448"/>
    </source>
</evidence>
<keyword evidence="3" id="KW-1003">Cell membrane</keyword>
<comment type="caution">
    <text evidence="9">The sequence shown here is derived from an EMBL/GenBank/DDBJ whole genome shotgun (WGS) entry which is preliminary data.</text>
</comment>
<accession>A0A931AF75</accession>
<feature type="domain" description="ABC transmembrane type-1" evidence="8">
    <location>
        <begin position="56"/>
        <end position="256"/>
    </location>
</feature>
<evidence type="ECO:0000256" key="6">
    <source>
        <dbReference type="ARBA" id="ARBA00023136"/>
    </source>
</evidence>
<dbReference type="InterPro" id="IPR035906">
    <property type="entry name" value="MetI-like_sf"/>
</dbReference>
<dbReference type="SUPFAM" id="SSF161098">
    <property type="entry name" value="MetI-like"/>
    <property type="match status" value="1"/>
</dbReference>
<dbReference type="Gene3D" id="1.10.3720.10">
    <property type="entry name" value="MetI-like"/>
    <property type="match status" value="1"/>
</dbReference>
<evidence type="ECO:0000256" key="5">
    <source>
        <dbReference type="ARBA" id="ARBA00022989"/>
    </source>
</evidence>
<feature type="transmembrane region" description="Helical" evidence="7">
    <location>
        <begin position="238"/>
        <end position="257"/>
    </location>
</feature>
<keyword evidence="10" id="KW-1185">Reference proteome</keyword>
<gene>
    <name evidence="9" type="ORF">ITP53_27545</name>
</gene>
<evidence type="ECO:0000313" key="9">
    <source>
        <dbReference type="EMBL" id="MBF8189423.1"/>
    </source>
</evidence>
<feature type="transmembrane region" description="Helical" evidence="7">
    <location>
        <begin position="60"/>
        <end position="80"/>
    </location>
</feature>
<organism evidence="9 10">
    <name type="scientific">Nonomuraea cypriaca</name>
    <dbReference type="NCBI Taxonomy" id="1187855"/>
    <lineage>
        <taxon>Bacteria</taxon>
        <taxon>Bacillati</taxon>
        <taxon>Actinomycetota</taxon>
        <taxon>Actinomycetes</taxon>
        <taxon>Streptosporangiales</taxon>
        <taxon>Streptosporangiaceae</taxon>
        <taxon>Nonomuraea</taxon>
    </lineage>
</organism>